<dbReference type="InterPro" id="IPR050832">
    <property type="entry name" value="Bact_Acetyltransf"/>
</dbReference>
<organism evidence="5 6">
    <name type="scientific">Sulfurifustis variabilis</name>
    <dbReference type="NCBI Taxonomy" id="1675686"/>
    <lineage>
        <taxon>Bacteria</taxon>
        <taxon>Pseudomonadati</taxon>
        <taxon>Pseudomonadota</taxon>
        <taxon>Gammaproteobacteria</taxon>
        <taxon>Acidiferrobacterales</taxon>
        <taxon>Acidiferrobacteraceae</taxon>
        <taxon>Sulfurifustis</taxon>
    </lineage>
</organism>
<name>A0A1B4V0Y7_9GAMM</name>
<dbReference type="PANTHER" id="PTHR43877">
    <property type="entry name" value="AMINOALKYLPHOSPHONATE N-ACETYLTRANSFERASE-RELATED-RELATED"/>
    <property type="match status" value="1"/>
</dbReference>
<evidence type="ECO:0000313" key="5">
    <source>
        <dbReference type="EMBL" id="BAU47138.1"/>
    </source>
</evidence>
<dbReference type="KEGG" id="sva:SVA_0557"/>
<dbReference type="Pfam" id="PF00583">
    <property type="entry name" value="Acetyltransf_1"/>
    <property type="match status" value="1"/>
</dbReference>
<dbReference type="InterPro" id="IPR000182">
    <property type="entry name" value="GNAT_dom"/>
</dbReference>
<feature type="domain" description="N-acetyltransferase" evidence="4">
    <location>
        <begin position="1"/>
        <end position="144"/>
    </location>
</feature>
<dbReference type="AlphaFoldDB" id="A0A1B4V0Y7"/>
<dbReference type="Proteomes" id="UP000218899">
    <property type="component" value="Chromosome"/>
</dbReference>
<keyword evidence="2" id="KW-0012">Acyltransferase</keyword>
<dbReference type="SUPFAM" id="SSF55729">
    <property type="entry name" value="Acyl-CoA N-acyltransferases (Nat)"/>
    <property type="match status" value="1"/>
</dbReference>
<dbReference type="CDD" id="cd04301">
    <property type="entry name" value="NAT_SF"/>
    <property type="match status" value="1"/>
</dbReference>
<keyword evidence="1 5" id="KW-0808">Transferase</keyword>
<proteinExistence type="predicted"/>
<keyword evidence="6" id="KW-1185">Reference proteome</keyword>
<feature type="region of interest" description="Disordered" evidence="3">
    <location>
        <begin position="148"/>
        <end position="174"/>
    </location>
</feature>
<evidence type="ECO:0000256" key="2">
    <source>
        <dbReference type="ARBA" id="ARBA00023315"/>
    </source>
</evidence>
<dbReference type="EMBL" id="AP014936">
    <property type="protein sequence ID" value="BAU47138.1"/>
    <property type="molecule type" value="Genomic_DNA"/>
</dbReference>
<protein>
    <submittedName>
        <fullName evidence="5">Acetyltransferase</fullName>
    </submittedName>
</protein>
<dbReference type="GO" id="GO:0016747">
    <property type="term" value="F:acyltransferase activity, transferring groups other than amino-acyl groups"/>
    <property type="evidence" value="ECO:0007669"/>
    <property type="project" value="InterPro"/>
</dbReference>
<dbReference type="InterPro" id="IPR016181">
    <property type="entry name" value="Acyl_CoA_acyltransferase"/>
</dbReference>
<dbReference type="OrthoDB" id="27442at2"/>
<dbReference type="Gene3D" id="3.40.630.30">
    <property type="match status" value="1"/>
</dbReference>
<gene>
    <name evidence="5" type="ORF">SVA_0557</name>
</gene>
<evidence type="ECO:0000313" key="6">
    <source>
        <dbReference type="Proteomes" id="UP000218899"/>
    </source>
</evidence>
<evidence type="ECO:0000256" key="1">
    <source>
        <dbReference type="ARBA" id="ARBA00022679"/>
    </source>
</evidence>
<evidence type="ECO:0000256" key="3">
    <source>
        <dbReference type="SAM" id="MobiDB-lite"/>
    </source>
</evidence>
<reference evidence="5 6" key="1">
    <citation type="submission" date="2015-08" db="EMBL/GenBank/DDBJ databases">
        <title>Complete genome sequence of Sulfurifustis variabilis.</title>
        <authorList>
            <person name="Miura A."/>
            <person name="Kojima H."/>
            <person name="Fukui M."/>
        </authorList>
    </citation>
    <scope>NUCLEOTIDE SEQUENCE [LARGE SCALE GENOMIC DNA]</scope>
    <source>
        <strain evidence="6">skN76</strain>
    </source>
</reference>
<dbReference type="PANTHER" id="PTHR43877:SF2">
    <property type="entry name" value="AMINOALKYLPHOSPHONATE N-ACETYLTRANSFERASE-RELATED"/>
    <property type="match status" value="1"/>
</dbReference>
<evidence type="ECO:0000259" key="4">
    <source>
        <dbReference type="PROSITE" id="PS51186"/>
    </source>
</evidence>
<dbReference type="PROSITE" id="PS51186">
    <property type="entry name" value="GNAT"/>
    <property type="match status" value="1"/>
</dbReference>
<accession>A0A1B4V0Y7</accession>
<sequence length="174" mass="18950">MRRARESDLTALLALEREFPGDRLSRRSFRHLLARAKADVWVCEEKGALLGNAIVLYRRGTRTARLYSLVVAASARGRGIGQSLVAHAERHAAAAGCEVMHLEVRSDNPGALALYAGRGYAVVGRAHGYYEDGADALRLKKRLARALGSAASTKHGPRYSTGPNAGERRYAHSR</sequence>
<dbReference type="RefSeq" id="WP_096458457.1">
    <property type="nucleotide sequence ID" value="NZ_AP014936.1"/>
</dbReference>